<keyword evidence="1" id="KW-0812">Transmembrane</keyword>
<feature type="transmembrane region" description="Helical" evidence="1">
    <location>
        <begin position="123"/>
        <end position="141"/>
    </location>
</feature>
<dbReference type="EMBL" id="CADCTQ010000008">
    <property type="protein sequence ID" value="CAA9213410.1"/>
    <property type="molecule type" value="Genomic_DNA"/>
</dbReference>
<accession>A0A6J4H5N0</accession>
<name>A0A6J4H5N0_9SPHI</name>
<keyword evidence="1" id="KW-1133">Transmembrane helix</keyword>
<gene>
    <name evidence="2" type="ORF">AVDCRST_MAG56-69</name>
</gene>
<evidence type="ECO:0000313" key="2">
    <source>
        <dbReference type="EMBL" id="CAA9213410.1"/>
    </source>
</evidence>
<feature type="transmembrane region" description="Helical" evidence="1">
    <location>
        <begin position="309"/>
        <end position="328"/>
    </location>
</feature>
<feature type="transmembrane region" description="Helical" evidence="1">
    <location>
        <begin position="31"/>
        <end position="50"/>
    </location>
</feature>
<dbReference type="AlphaFoldDB" id="A0A6J4H5N0"/>
<feature type="transmembrane region" description="Helical" evidence="1">
    <location>
        <begin position="7"/>
        <end position="25"/>
    </location>
</feature>
<keyword evidence="1" id="KW-0472">Membrane</keyword>
<evidence type="ECO:0000256" key="1">
    <source>
        <dbReference type="SAM" id="Phobius"/>
    </source>
</evidence>
<feature type="transmembrane region" description="Helical" evidence="1">
    <location>
        <begin position="161"/>
        <end position="194"/>
    </location>
</feature>
<sequence>MKVGEKYVAYVLFALYLLYGLNNYFFERTLFFNEILSLGGFVVFVAKSHVRGFTFRIPSSRIYKLVLCLLLLSVFQLLVSITLKTNWYFYFRNSVIMYSMFTFFTGFYFYDYFVQLLRHLRKAITLFLAFALSYPMPVVLLDRFTASGFFPYLFRKSNRTAFIGILVLNVIYAFTYSSLTVTIITLVLVTIVVVRRYIYLKLLLGVAVAGILIGFLFLAPYLKLYKTGPYSLFGNVELVAGQHWVLGLDGNTTWRAVLWYRLLAERFPENLLGIGLGTPLIEYQPGVTTADSEYEDEYNAHVFGLHNTYLTLTVRLGILYLLLTLLIYDKVFKEYYWCKNYYRRNNLYLVFWSFFAITSVGLFNLLLESPTVASLYWTTLGFVAKVIYHRHRLATGSAPAGTPSPASPYPVA</sequence>
<proteinExistence type="predicted"/>
<protein>
    <submittedName>
        <fullName evidence="2">Uncharacterized protein</fullName>
    </submittedName>
</protein>
<organism evidence="2">
    <name type="scientific">uncultured Cytophagales bacterium</name>
    <dbReference type="NCBI Taxonomy" id="158755"/>
    <lineage>
        <taxon>Bacteria</taxon>
        <taxon>Pseudomonadati</taxon>
        <taxon>Bacteroidota</taxon>
        <taxon>Sphingobacteriia</taxon>
        <taxon>Sphingobacteriales</taxon>
        <taxon>environmental samples</taxon>
    </lineage>
</organism>
<reference evidence="2" key="1">
    <citation type="submission" date="2020-02" db="EMBL/GenBank/DDBJ databases">
        <authorList>
            <person name="Meier V. D."/>
        </authorList>
    </citation>
    <scope>NUCLEOTIDE SEQUENCE</scope>
    <source>
        <strain evidence="2">AVDCRST_MAG56</strain>
    </source>
</reference>
<feature type="transmembrane region" description="Helical" evidence="1">
    <location>
        <begin position="349"/>
        <end position="367"/>
    </location>
</feature>
<feature type="transmembrane region" description="Helical" evidence="1">
    <location>
        <begin position="89"/>
        <end position="111"/>
    </location>
</feature>
<feature type="transmembrane region" description="Helical" evidence="1">
    <location>
        <begin position="201"/>
        <end position="222"/>
    </location>
</feature>
<feature type="transmembrane region" description="Helical" evidence="1">
    <location>
        <begin position="62"/>
        <end position="83"/>
    </location>
</feature>